<accession>A0ABV4DQ62</accession>
<dbReference type="Proteomes" id="UP001565236">
    <property type="component" value="Unassembled WGS sequence"/>
</dbReference>
<protein>
    <submittedName>
        <fullName evidence="1">Uncharacterized protein</fullName>
    </submittedName>
</protein>
<reference evidence="1 2" key="1">
    <citation type="submission" date="2024-03" db="EMBL/GenBank/DDBJ databases">
        <title>Mouse gut bacterial collection (mGBC) of GemPharmatech.</title>
        <authorList>
            <person name="He Y."/>
            <person name="Dong L."/>
            <person name="Wu D."/>
            <person name="Gao X."/>
            <person name="Lin Z."/>
        </authorList>
    </citation>
    <scope>NUCLEOTIDE SEQUENCE [LARGE SCALE GENOMIC DNA]</scope>
    <source>
        <strain evidence="1 2">15-30</strain>
    </source>
</reference>
<comment type="caution">
    <text evidence="1">The sequence shown here is derived from an EMBL/GenBank/DDBJ whole genome shotgun (WGS) entry which is preliminary data.</text>
</comment>
<dbReference type="RefSeq" id="WP_369940369.1">
    <property type="nucleotide sequence ID" value="NZ_JBCLUF010000003.1"/>
</dbReference>
<evidence type="ECO:0000313" key="1">
    <source>
        <dbReference type="EMBL" id="MEY8661546.1"/>
    </source>
</evidence>
<keyword evidence="2" id="KW-1185">Reference proteome</keyword>
<evidence type="ECO:0000313" key="2">
    <source>
        <dbReference type="Proteomes" id="UP001565236"/>
    </source>
</evidence>
<sequence length="166" mass="18784">MFDETKTPAFKNALVKSICAVKGFKAQLSDNSKGATITIIVEKSGKGYVMSTENDSRNNYLDSFFRRFGQSKSPLKRLVWLLATDEKIVPYMGLSAIEVLYSLYDTTAYKVYKNSDIPRITIYKASDKDVYRMSIRVLEGIAISLNESPGKILDQLLDIQKAFDRK</sequence>
<proteinExistence type="predicted"/>
<organism evidence="1 2">
    <name type="scientific">Ligilactobacillus faecis</name>
    <dbReference type="NCBI Taxonomy" id="762833"/>
    <lineage>
        <taxon>Bacteria</taxon>
        <taxon>Bacillati</taxon>
        <taxon>Bacillota</taxon>
        <taxon>Bacilli</taxon>
        <taxon>Lactobacillales</taxon>
        <taxon>Lactobacillaceae</taxon>
        <taxon>Ligilactobacillus</taxon>
    </lineage>
</organism>
<dbReference type="EMBL" id="JBCLUF010000003">
    <property type="protein sequence ID" value="MEY8661546.1"/>
    <property type="molecule type" value="Genomic_DNA"/>
</dbReference>
<gene>
    <name evidence="1" type="ORF">AALT52_01355</name>
</gene>
<name>A0ABV4DQ62_9LACO</name>